<dbReference type="PIRSF" id="PIRSF022536">
    <property type="entry name" value="A612L_SET"/>
    <property type="match status" value="1"/>
</dbReference>
<dbReference type="Gene3D" id="2.170.270.10">
    <property type="entry name" value="SET domain"/>
    <property type="match status" value="1"/>
</dbReference>
<dbReference type="GO" id="GO:0062122">
    <property type="term" value="F:histone H3K37 methyltransferase activity"/>
    <property type="evidence" value="ECO:0007669"/>
    <property type="project" value="InterPro"/>
</dbReference>
<name>A0A1F8EI60_9BACT</name>
<dbReference type="Proteomes" id="UP000177503">
    <property type="component" value="Unassembled WGS sequence"/>
</dbReference>
<accession>A0A1F8EI60</accession>
<dbReference type="SUPFAM" id="SSF82199">
    <property type="entry name" value="SET domain"/>
    <property type="match status" value="1"/>
</dbReference>
<dbReference type="SMART" id="SM00317">
    <property type="entry name" value="SET"/>
    <property type="match status" value="1"/>
</dbReference>
<dbReference type="STRING" id="1802662.A2736_00850"/>
<gene>
    <name evidence="2" type="ORF">A2736_00850</name>
</gene>
<sequence length="135" mass="15590">MDIFPPQKIKITEIAGKGLSVVATEKIKAGEIIEICPIIFLSDKDANYIKDTSDFLKFYYLEQAPINKSCLMLGYGSLYNHSKNPNADVDYNIKTLNRYLIFEAIKDIQTGEEIVYNYNDYDERVDFLNPEQLKF</sequence>
<dbReference type="Pfam" id="PF00856">
    <property type="entry name" value="SET"/>
    <property type="match status" value="1"/>
</dbReference>
<comment type="caution">
    <text evidence="2">The sequence shown here is derived from an EMBL/GenBank/DDBJ whole genome shotgun (WGS) entry which is preliminary data.</text>
</comment>
<reference evidence="2 3" key="1">
    <citation type="journal article" date="2016" name="Nat. Commun.">
        <title>Thousands of microbial genomes shed light on interconnected biogeochemical processes in an aquifer system.</title>
        <authorList>
            <person name="Anantharaman K."/>
            <person name="Brown C.T."/>
            <person name="Hug L.A."/>
            <person name="Sharon I."/>
            <person name="Castelle C.J."/>
            <person name="Probst A.J."/>
            <person name="Thomas B.C."/>
            <person name="Singh A."/>
            <person name="Wilkins M.J."/>
            <person name="Karaoz U."/>
            <person name="Brodie E.L."/>
            <person name="Williams K.H."/>
            <person name="Hubbard S.S."/>
            <person name="Banfield J.F."/>
        </authorList>
    </citation>
    <scope>NUCLEOTIDE SEQUENCE [LARGE SCALE GENOMIC DNA]</scope>
</reference>
<evidence type="ECO:0000313" key="3">
    <source>
        <dbReference type="Proteomes" id="UP000177503"/>
    </source>
</evidence>
<dbReference type="InterPro" id="IPR001214">
    <property type="entry name" value="SET_dom"/>
</dbReference>
<dbReference type="AlphaFoldDB" id="A0A1F8EI60"/>
<evidence type="ECO:0000259" key="1">
    <source>
        <dbReference type="PROSITE" id="PS50280"/>
    </source>
</evidence>
<evidence type="ECO:0000313" key="2">
    <source>
        <dbReference type="EMBL" id="OGN00318.1"/>
    </source>
</evidence>
<protein>
    <recommendedName>
        <fullName evidence="1">SET domain-containing protein</fullName>
    </recommendedName>
</protein>
<dbReference type="EMBL" id="MGJC01000007">
    <property type="protein sequence ID" value="OGN00318.1"/>
    <property type="molecule type" value="Genomic_DNA"/>
</dbReference>
<dbReference type="InterPro" id="IPR046341">
    <property type="entry name" value="SET_dom_sf"/>
</dbReference>
<organism evidence="2 3">
    <name type="scientific">Candidatus Yanofskybacteria bacterium RIFCSPHIGHO2_01_FULL_41_27</name>
    <dbReference type="NCBI Taxonomy" id="1802662"/>
    <lineage>
        <taxon>Bacteria</taxon>
        <taxon>Candidatus Yanofskyibacteriota</taxon>
    </lineage>
</organism>
<dbReference type="PROSITE" id="PS50280">
    <property type="entry name" value="SET"/>
    <property type="match status" value="1"/>
</dbReference>
<dbReference type="InterPro" id="IPR009207">
    <property type="entry name" value="SET7_MeTrfase"/>
</dbReference>
<proteinExistence type="predicted"/>
<feature type="domain" description="SET" evidence="1">
    <location>
        <begin position="7"/>
        <end position="119"/>
    </location>
</feature>